<reference evidence="6 7" key="1">
    <citation type="submission" date="2023-07" db="EMBL/GenBank/DDBJ databases">
        <title>Sequencing the genomes of 1000 actinobacteria strains.</title>
        <authorList>
            <person name="Klenk H.-P."/>
        </authorList>
    </citation>
    <scope>NUCLEOTIDE SEQUENCE [LARGE SCALE GENOMIC DNA]</scope>
    <source>
        <strain evidence="6 7">DSM 46740</strain>
    </source>
</reference>
<dbReference type="RefSeq" id="WP_307567950.1">
    <property type="nucleotide sequence ID" value="NZ_JAUSQU010000001.1"/>
</dbReference>
<dbReference type="InterPro" id="IPR000792">
    <property type="entry name" value="Tscrpt_reg_LuxR_C"/>
</dbReference>
<sequence length="978" mass="105390">MTAVADARGSTPRPGDDGCALLAGKLAPPRLHVAVLPRTRIQRRIDRAVQRRAVSIIAPAGSGKTVACASWSTDGDGAHDVAWLTLDSEDNRPRRFWPHLAAALGRVHPSLRVPAPDRAPTMDLVGEIVEAVSGRDRPIVLVMDDVHELDRPEILHGLDLLLRHAPPQLRLLLSGRRRPALQLSRLRVSGDLVEMGAEDLAWTESEAAEYFRAAGLPVDTKQVAELVRRTGGWSTGLRLACLWLKDRNGADPRDPDRRDPDRGGVNPGDMDPESADPESADPESADPESADPESADPETVNRRGLGRGEMERLVRGFTGNSRIVGDYFRDEVISRQDPEIRRFLLRTSIASPLDAELAGALTGTADAARILDRLSRENCFLETIDADPPGYGFQPLFREFLQAELGRESPEDVPHLLREAARRHRSNGRPLDALRAAVAGADWGHAAEILAEDDVRVLLRAGDGELSAILARLPPELTSTTPMVALAHAWIRLITGDPDAAGPYLEAAERSAGTVEPHPGRLIAALNLLRVWMSGDCAPEDLSTARQALRRTGGVPSPSAAERRAAGCLLLALGLAHAWNAEFVSAGTALRRAVRELEAGDFPALTGFATACAALADAIRGDLTGAEETIGAVQSDPARPEETGGLLRTPASAPDGPLRPHPIADLALAWVHLERDEPADVHRLLDRIEPWPRRRPPGEGPVSAFATLIRARALVAEGETAAARSCLAELHRRRRPPTRLIQAVTLLDVAWFPAADLPGALPLDPTAPNPTAPEPPAALKPTTDEAGPSPLASNAVAVGRLHLMRNDPARALAAVRDCLSGTAGETRPLDSIAALLVASAAHRRLGAVSLSAELLDQALELAEPHRARRVFLDGGRSVRSLLTILVPPNDPRLPFGTEILRRFERGAVNPQGEEAPSLTQCELAVLRFLPSHMTNKEIAEDLFLSVNTVKTHLRSVYRKLGVTTRREAINQAARRGFV</sequence>
<evidence type="ECO:0000313" key="7">
    <source>
        <dbReference type="Proteomes" id="UP001225356"/>
    </source>
</evidence>
<accession>A0ABT9QSX8</accession>
<dbReference type="PANTHER" id="PTHR44688:SF16">
    <property type="entry name" value="DNA-BINDING TRANSCRIPTIONAL ACTIVATOR DEVR_DOSR"/>
    <property type="match status" value="1"/>
</dbReference>
<feature type="region of interest" description="Disordered" evidence="4">
    <location>
        <begin position="630"/>
        <end position="655"/>
    </location>
</feature>
<feature type="region of interest" description="Disordered" evidence="4">
    <location>
        <begin position="248"/>
        <end position="307"/>
    </location>
</feature>
<dbReference type="InterPro" id="IPR049945">
    <property type="entry name" value="AAA_22"/>
</dbReference>
<feature type="domain" description="HTH luxR-type" evidence="5">
    <location>
        <begin position="911"/>
        <end position="976"/>
    </location>
</feature>
<feature type="compositionally biased region" description="Acidic residues" evidence="4">
    <location>
        <begin position="270"/>
        <end position="296"/>
    </location>
</feature>
<gene>
    <name evidence="6" type="ORF">J2853_009083</name>
</gene>
<dbReference type="InterPro" id="IPR016032">
    <property type="entry name" value="Sig_transdc_resp-reg_C-effctor"/>
</dbReference>
<dbReference type="Gene3D" id="1.10.10.10">
    <property type="entry name" value="Winged helix-like DNA-binding domain superfamily/Winged helix DNA-binding domain"/>
    <property type="match status" value="1"/>
</dbReference>
<evidence type="ECO:0000256" key="4">
    <source>
        <dbReference type="SAM" id="MobiDB-lite"/>
    </source>
</evidence>
<dbReference type="SMART" id="SM00421">
    <property type="entry name" value="HTH_LUXR"/>
    <property type="match status" value="1"/>
</dbReference>
<evidence type="ECO:0000256" key="3">
    <source>
        <dbReference type="ARBA" id="ARBA00023163"/>
    </source>
</evidence>
<dbReference type="Pfam" id="PF13401">
    <property type="entry name" value="AAA_22"/>
    <property type="match status" value="1"/>
</dbReference>
<feature type="region of interest" description="Disordered" evidence="4">
    <location>
        <begin position="762"/>
        <end position="791"/>
    </location>
</feature>
<keyword evidence="2" id="KW-0238">DNA-binding</keyword>
<name>A0ABT9QSX8_9ACTN</name>
<evidence type="ECO:0000256" key="2">
    <source>
        <dbReference type="ARBA" id="ARBA00023125"/>
    </source>
</evidence>
<dbReference type="InterPro" id="IPR027417">
    <property type="entry name" value="P-loop_NTPase"/>
</dbReference>
<dbReference type="Proteomes" id="UP001225356">
    <property type="component" value="Unassembled WGS sequence"/>
</dbReference>
<comment type="caution">
    <text evidence="6">The sequence shown here is derived from an EMBL/GenBank/DDBJ whole genome shotgun (WGS) entry which is preliminary data.</text>
</comment>
<evidence type="ECO:0000256" key="1">
    <source>
        <dbReference type="ARBA" id="ARBA00023015"/>
    </source>
</evidence>
<dbReference type="InterPro" id="IPR059106">
    <property type="entry name" value="WHD_MalT"/>
</dbReference>
<dbReference type="EMBL" id="JAUSQU010000001">
    <property type="protein sequence ID" value="MDP9849872.1"/>
    <property type="molecule type" value="Genomic_DNA"/>
</dbReference>
<dbReference type="Pfam" id="PF00196">
    <property type="entry name" value="GerE"/>
    <property type="match status" value="1"/>
</dbReference>
<dbReference type="SUPFAM" id="SSF52540">
    <property type="entry name" value="P-loop containing nucleoside triphosphate hydrolases"/>
    <property type="match status" value="1"/>
</dbReference>
<dbReference type="Gene3D" id="1.25.40.10">
    <property type="entry name" value="Tetratricopeptide repeat domain"/>
    <property type="match status" value="1"/>
</dbReference>
<organism evidence="6 7">
    <name type="scientific">Streptosporangium lutulentum</name>
    <dbReference type="NCBI Taxonomy" id="1461250"/>
    <lineage>
        <taxon>Bacteria</taxon>
        <taxon>Bacillati</taxon>
        <taxon>Actinomycetota</taxon>
        <taxon>Actinomycetes</taxon>
        <taxon>Streptosporangiales</taxon>
        <taxon>Streptosporangiaceae</taxon>
        <taxon>Streptosporangium</taxon>
    </lineage>
</organism>
<keyword evidence="1" id="KW-0805">Transcription regulation</keyword>
<feature type="compositionally biased region" description="Pro residues" evidence="4">
    <location>
        <begin position="765"/>
        <end position="778"/>
    </location>
</feature>
<dbReference type="PANTHER" id="PTHR44688">
    <property type="entry name" value="DNA-BINDING TRANSCRIPTIONAL ACTIVATOR DEVR_DOSR"/>
    <property type="match status" value="1"/>
</dbReference>
<keyword evidence="3" id="KW-0804">Transcription</keyword>
<dbReference type="Pfam" id="PF25873">
    <property type="entry name" value="WHD_MalT"/>
    <property type="match status" value="1"/>
</dbReference>
<dbReference type="PRINTS" id="PR00038">
    <property type="entry name" value="HTHLUXR"/>
</dbReference>
<dbReference type="PROSITE" id="PS50043">
    <property type="entry name" value="HTH_LUXR_2"/>
    <property type="match status" value="1"/>
</dbReference>
<proteinExistence type="predicted"/>
<dbReference type="InterPro" id="IPR011990">
    <property type="entry name" value="TPR-like_helical_dom_sf"/>
</dbReference>
<protein>
    <submittedName>
        <fullName evidence="6">ATP/maltotriose-dependent transcriptional regulator MalT</fullName>
    </submittedName>
</protein>
<dbReference type="SUPFAM" id="SSF46894">
    <property type="entry name" value="C-terminal effector domain of the bipartite response regulators"/>
    <property type="match status" value="1"/>
</dbReference>
<dbReference type="InterPro" id="IPR036388">
    <property type="entry name" value="WH-like_DNA-bd_sf"/>
</dbReference>
<dbReference type="Gene3D" id="3.40.50.300">
    <property type="entry name" value="P-loop containing nucleotide triphosphate hydrolases"/>
    <property type="match status" value="1"/>
</dbReference>
<feature type="compositionally biased region" description="Basic and acidic residues" evidence="4">
    <location>
        <begin position="248"/>
        <end position="262"/>
    </location>
</feature>
<dbReference type="CDD" id="cd06170">
    <property type="entry name" value="LuxR_C_like"/>
    <property type="match status" value="1"/>
</dbReference>
<evidence type="ECO:0000313" key="6">
    <source>
        <dbReference type="EMBL" id="MDP9849872.1"/>
    </source>
</evidence>
<keyword evidence="7" id="KW-1185">Reference proteome</keyword>
<evidence type="ECO:0000259" key="5">
    <source>
        <dbReference type="PROSITE" id="PS50043"/>
    </source>
</evidence>